<protein>
    <recommendedName>
        <fullName evidence="3">Type 4 fimbrial biogenesis protein PilX N-terminal domain-containing protein</fullName>
    </recommendedName>
</protein>
<evidence type="ECO:0008006" key="3">
    <source>
        <dbReference type="Google" id="ProtNLM"/>
    </source>
</evidence>
<proteinExistence type="predicted"/>
<accession>A0A1F5SZI5</accession>
<evidence type="ECO:0000313" key="2">
    <source>
        <dbReference type="Proteomes" id="UP000176915"/>
    </source>
</evidence>
<organism evidence="1 2">
    <name type="scientific">Candidatus Falkowbacteria bacterium RIFCSPLOWO2_12_FULL_45_13</name>
    <dbReference type="NCBI Taxonomy" id="1797991"/>
    <lineage>
        <taxon>Bacteria</taxon>
        <taxon>Candidatus Falkowiibacteriota</taxon>
    </lineage>
</organism>
<sequence length="127" mass="13765">MSLINKTRNEKGVVLLLTLLILSSILVVTLGASDLVMAGIKTNRLTGYSNIAFFASEAGLERALWEARQNNYALPDTDTSNVFSLGDLGNGSSYAVDYSSSTPDVTFKSIGNYRAVKRSVESIYETD</sequence>
<gene>
    <name evidence="1" type="ORF">A3H09_01285</name>
</gene>
<dbReference type="Proteomes" id="UP000176915">
    <property type="component" value="Unassembled WGS sequence"/>
</dbReference>
<comment type="caution">
    <text evidence="1">The sequence shown here is derived from an EMBL/GenBank/DDBJ whole genome shotgun (WGS) entry which is preliminary data.</text>
</comment>
<dbReference type="EMBL" id="MFFY01000008">
    <property type="protein sequence ID" value="OGF32052.1"/>
    <property type="molecule type" value="Genomic_DNA"/>
</dbReference>
<reference evidence="1 2" key="1">
    <citation type="journal article" date="2016" name="Nat. Commun.">
        <title>Thousands of microbial genomes shed light on interconnected biogeochemical processes in an aquifer system.</title>
        <authorList>
            <person name="Anantharaman K."/>
            <person name="Brown C.T."/>
            <person name="Hug L.A."/>
            <person name="Sharon I."/>
            <person name="Castelle C.J."/>
            <person name="Probst A.J."/>
            <person name="Thomas B.C."/>
            <person name="Singh A."/>
            <person name="Wilkins M.J."/>
            <person name="Karaoz U."/>
            <person name="Brodie E.L."/>
            <person name="Williams K.H."/>
            <person name="Hubbard S.S."/>
            <person name="Banfield J.F."/>
        </authorList>
    </citation>
    <scope>NUCLEOTIDE SEQUENCE [LARGE SCALE GENOMIC DNA]</scope>
</reference>
<name>A0A1F5SZI5_9BACT</name>
<evidence type="ECO:0000313" key="1">
    <source>
        <dbReference type="EMBL" id="OGF32052.1"/>
    </source>
</evidence>
<dbReference type="AlphaFoldDB" id="A0A1F5SZI5"/>